<sequence>MTIDGDTHYSDQYDITFRTYVPSKVISCEATNRATGQTASKRKIVQVAEGPSNVTLKAPKMLLNGVESTFECFTTCRPSCNYIWKDSNQQWTSNSSVFTYKTPPYINQVTLSCIAQNSLSQLYAVASATVQVAQGPEGVVIQGPSSVRVGDSETYYCLYTGQPCSPSCVYTWHYRGKVYTGDAVTVPILQQGKAASANKLVIHVDQFHKTEQLECTAMNTLSGETKNVTKILQVTDPIAVRPLTPTPPILGSSYALECVGATQSSHIQWTKDGKPLSMSDRVHLSDNDDTLSFDSLRQSDAGVYDCTATEQGKVIPGVSYELKVLYGPLNPKITVWYQSGNRPAGPTTLLLPGSPATFSCSAQCSPACGYVWFLNDNIVSKNATFTISSPSTTDEGVLTCVPYTIWNHTAIATNIELIGGPKDVTISGPKSVQVGQKSTFQCSAVCTPPCVYSWQAYGITLHGSKVELTISHYVATETLTCIAQNSITGKIVAANTTIDVTGNIFVYESM</sequence>
<dbReference type="InterPro" id="IPR003599">
    <property type="entry name" value="Ig_sub"/>
</dbReference>
<dbReference type="PROSITE" id="PS50835">
    <property type="entry name" value="IG_LIKE"/>
    <property type="match status" value="3"/>
</dbReference>
<evidence type="ECO:0000256" key="2">
    <source>
        <dbReference type="ARBA" id="ARBA00023157"/>
    </source>
</evidence>
<dbReference type="SMART" id="SM00408">
    <property type="entry name" value="IGc2"/>
    <property type="match status" value="2"/>
</dbReference>
<dbReference type="InterPro" id="IPR007110">
    <property type="entry name" value="Ig-like_dom"/>
</dbReference>
<evidence type="ECO:0000259" key="5">
    <source>
        <dbReference type="PROSITE" id="PS50835"/>
    </source>
</evidence>
<reference evidence="6 7" key="1">
    <citation type="submission" date="2024-09" db="EMBL/GenBank/DDBJ databases">
        <title>A chromosome-level genome assembly of Gray's grenadier anchovy, Coilia grayii.</title>
        <authorList>
            <person name="Fu Z."/>
        </authorList>
    </citation>
    <scope>NUCLEOTIDE SEQUENCE [LARGE SCALE GENOMIC DNA]</scope>
    <source>
        <strain evidence="6">G4</strain>
        <tissue evidence="6">Muscle</tissue>
    </source>
</reference>
<feature type="domain" description="Ig-like" evidence="5">
    <location>
        <begin position="237"/>
        <end position="316"/>
    </location>
</feature>
<dbReference type="InterPro" id="IPR003598">
    <property type="entry name" value="Ig_sub2"/>
</dbReference>
<dbReference type="SMART" id="SM00409">
    <property type="entry name" value="IG"/>
    <property type="match status" value="3"/>
</dbReference>
<feature type="domain" description="Ig-like" evidence="5">
    <location>
        <begin position="136"/>
        <end position="229"/>
    </location>
</feature>
<name>A0ABD1KVB2_9TELE</name>
<dbReference type="Gene3D" id="2.60.40.10">
    <property type="entry name" value="Immunoglobulins"/>
    <property type="match status" value="3"/>
</dbReference>
<dbReference type="EMBL" id="JBHFQA010000002">
    <property type="protein sequence ID" value="KAL2102936.1"/>
    <property type="molecule type" value="Genomic_DNA"/>
</dbReference>
<organism evidence="6 7">
    <name type="scientific">Coilia grayii</name>
    <name type="common">Gray's grenadier anchovy</name>
    <dbReference type="NCBI Taxonomy" id="363190"/>
    <lineage>
        <taxon>Eukaryota</taxon>
        <taxon>Metazoa</taxon>
        <taxon>Chordata</taxon>
        <taxon>Craniata</taxon>
        <taxon>Vertebrata</taxon>
        <taxon>Euteleostomi</taxon>
        <taxon>Actinopterygii</taxon>
        <taxon>Neopterygii</taxon>
        <taxon>Teleostei</taxon>
        <taxon>Clupei</taxon>
        <taxon>Clupeiformes</taxon>
        <taxon>Clupeoidei</taxon>
        <taxon>Engraulidae</taxon>
        <taxon>Coilinae</taxon>
        <taxon>Coilia</taxon>
    </lineage>
</organism>
<dbReference type="Pfam" id="PF13895">
    <property type="entry name" value="Ig_2"/>
    <property type="match status" value="1"/>
</dbReference>
<dbReference type="SUPFAM" id="SSF48726">
    <property type="entry name" value="Immunoglobulin"/>
    <property type="match status" value="4"/>
</dbReference>
<evidence type="ECO:0000313" key="6">
    <source>
        <dbReference type="EMBL" id="KAL2102936.1"/>
    </source>
</evidence>
<dbReference type="Proteomes" id="UP001591681">
    <property type="component" value="Unassembled WGS sequence"/>
</dbReference>
<keyword evidence="7" id="KW-1185">Reference proteome</keyword>
<evidence type="ECO:0000256" key="1">
    <source>
        <dbReference type="ARBA" id="ARBA00022729"/>
    </source>
</evidence>
<keyword evidence="4" id="KW-0393">Immunoglobulin domain</keyword>
<dbReference type="PANTHER" id="PTHR44337:SF20">
    <property type="entry name" value="CARCINOEMBRYONIC ANTIGEN-RELATED CELL ADHESION MOLECULE 5-RELATED"/>
    <property type="match status" value="1"/>
</dbReference>
<protein>
    <recommendedName>
        <fullName evidence="5">Ig-like domain-containing protein</fullName>
    </recommendedName>
</protein>
<dbReference type="InterPro" id="IPR052598">
    <property type="entry name" value="IgSF_CEA-related"/>
</dbReference>
<dbReference type="Pfam" id="PF13927">
    <property type="entry name" value="Ig_3"/>
    <property type="match status" value="1"/>
</dbReference>
<dbReference type="InterPro" id="IPR013783">
    <property type="entry name" value="Ig-like_fold"/>
</dbReference>
<keyword evidence="2" id="KW-1015">Disulfide bond</keyword>
<keyword evidence="1" id="KW-0732">Signal</keyword>
<feature type="domain" description="Ig-like" evidence="5">
    <location>
        <begin position="331"/>
        <end position="400"/>
    </location>
</feature>
<gene>
    <name evidence="6" type="ORF">ACEWY4_002104</name>
</gene>
<comment type="caution">
    <text evidence="6">The sequence shown here is derived from an EMBL/GenBank/DDBJ whole genome shotgun (WGS) entry which is preliminary data.</text>
</comment>
<evidence type="ECO:0000256" key="3">
    <source>
        <dbReference type="ARBA" id="ARBA00023180"/>
    </source>
</evidence>
<dbReference type="AlphaFoldDB" id="A0ABD1KVB2"/>
<proteinExistence type="predicted"/>
<evidence type="ECO:0000313" key="7">
    <source>
        <dbReference type="Proteomes" id="UP001591681"/>
    </source>
</evidence>
<dbReference type="InterPro" id="IPR036179">
    <property type="entry name" value="Ig-like_dom_sf"/>
</dbReference>
<evidence type="ECO:0000256" key="4">
    <source>
        <dbReference type="ARBA" id="ARBA00023319"/>
    </source>
</evidence>
<accession>A0ABD1KVB2</accession>
<dbReference type="PANTHER" id="PTHR44337">
    <property type="entry name" value="CARCINOEMBRYONIC ANTIGEN-RELATED CELL ADHESION MOLECULE 8"/>
    <property type="match status" value="1"/>
</dbReference>
<keyword evidence="3" id="KW-0325">Glycoprotein</keyword>